<feature type="region of interest" description="Disordered" evidence="1">
    <location>
        <begin position="174"/>
        <end position="197"/>
    </location>
</feature>
<gene>
    <name evidence="3" type="ORF">SOIL9_83310</name>
</gene>
<evidence type="ECO:0000313" key="3">
    <source>
        <dbReference type="EMBL" id="VTR99998.1"/>
    </source>
</evidence>
<dbReference type="AlphaFoldDB" id="A0A6P2DGF5"/>
<name>A0A6P2DGF5_9BACT</name>
<feature type="signal peptide" evidence="2">
    <location>
        <begin position="1"/>
        <end position="25"/>
    </location>
</feature>
<keyword evidence="2" id="KW-0732">Signal</keyword>
<feature type="chain" id="PRO_5026970873" evidence="2">
    <location>
        <begin position="26"/>
        <end position="197"/>
    </location>
</feature>
<protein>
    <submittedName>
        <fullName evidence="3">Uncharacterized protein</fullName>
    </submittedName>
</protein>
<sequence>MSRLRAWGVAAALAVGTTTATPAIAADNGSATDERPWYKKVFSAPKPTGPTVRSGPVMGGPRPAAPLPPDVVQGAVQAEAEALLRRLTVCTELRQAALEKTPVDEALMRQVDELERQANAIYQTRVAALGVSKNTKAPLPSNSVASFDLAPEKPLDAKAAAAKLVAPAAPVPVSGTAALGGTSAPARPTQEVREVNP</sequence>
<accession>A0A6P2DGF5</accession>
<keyword evidence="4" id="KW-1185">Reference proteome</keyword>
<evidence type="ECO:0000313" key="4">
    <source>
        <dbReference type="Proteomes" id="UP000464178"/>
    </source>
</evidence>
<dbReference type="RefSeq" id="WP_162672041.1">
    <property type="nucleotide sequence ID" value="NZ_LR593886.1"/>
</dbReference>
<dbReference type="EMBL" id="LR593886">
    <property type="protein sequence ID" value="VTR99998.1"/>
    <property type="molecule type" value="Genomic_DNA"/>
</dbReference>
<reference evidence="3 4" key="1">
    <citation type="submission" date="2019-05" db="EMBL/GenBank/DDBJ databases">
        <authorList>
            <consortium name="Science for Life Laboratories"/>
        </authorList>
    </citation>
    <scope>NUCLEOTIDE SEQUENCE [LARGE SCALE GENOMIC DNA]</scope>
    <source>
        <strain evidence="3">Soil9</strain>
    </source>
</reference>
<organism evidence="3 4">
    <name type="scientific">Gemmata massiliana</name>
    <dbReference type="NCBI Taxonomy" id="1210884"/>
    <lineage>
        <taxon>Bacteria</taxon>
        <taxon>Pseudomonadati</taxon>
        <taxon>Planctomycetota</taxon>
        <taxon>Planctomycetia</taxon>
        <taxon>Gemmatales</taxon>
        <taxon>Gemmataceae</taxon>
        <taxon>Gemmata</taxon>
    </lineage>
</organism>
<feature type="region of interest" description="Disordered" evidence="1">
    <location>
        <begin position="43"/>
        <end position="66"/>
    </location>
</feature>
<dbReference type="Proteomes" id="UP000464178">
    <property type="component" value="Chromosome"/>
</dbReference>
<evidence type="ECO:0000256" key="1">
    <source>
        <dbReference type="SAM" id="MobiDB-lite"/>
    </source>
</evidence>
<evidence type="ECO:0000256" key="2">
    <source>
        <dbReference type="SAM" id="SignalP"/>
    </source>
</evidence>
<dbReference type="KEGG" id="gms:SOIL9_83310"/>
<proteinExistence type="predicted"/>